<dbReference type="PANTHER" id="PTHR30050:SF4">
    <property type="entry name" value="ATP-BINDING PROTEIN RV3427C IN INSERTION SEQUENCE-RELATED"/>
    <property type="match status" value="1"/>
</dbReference>
<dbReference type="EMBL" id="LANQ01000001">
    <property type="protein sequence ID" value="KJV59065.1"/>
    <property type="molecule type" value="Genomic_DNA"/>
</dbReference>
<dbReference type="Proteomes" id="UP000033475">
    <property type="component" value="Unassembled WGS sequence"/>
</dbReference>
<evidence type="ECO:0000313" key="9">
    <source>
        <dbReference type="EMBL" id="KJV58500.1"/>
    </source>
</evidence>
<gene>
    <name evidence="5" type="ORF">RFEPED_0415</name>
    <name evidence="6" type="ORF">RFEPED_0570</name>
    <name evidence="7" type="ORF">RFEPED_0765</name>
    <name evidence="8" type="ORF">RFEPED_0822</name>
    <name evidence="9" type="ORF">RFEPED_0885</name>
    <name evidence="10" type="ORF">RFEPED_1462</name>
</gene>
<dbReference type="RefSeq" id="WP_011270406.1">
    <property type="nucleotide sequence ID" value="NZ_LANQ01000001.1"/>
</dbReference>
<dbReference type="NCBIfam" id="NF006616">
    <property type="entry name" value="PRK09183.1"/>
    <property type="match status" value="1"/>
</dbReference>
<dbReference type="SMART" id="SM00382">
    <property type="entry name" value="AAA"/>
    <property type="match status" value="1"/>
</dbReference>
<dbReference type="GO" id="GO:0005524">
    <property type="term" value="F:ATP binding"/>
    <property type="evidence" value="ECO:0007669"/>
    <property type="project" value="UniProtKB-KW"/>
</dbReference>
<dbReference type="EMBL" id="LANQ01000001">
    <property type="protein sequence ID" value="KJV58044.1"/>
    <property type="molecule type" value="Genomic_DNA"/>
</dbReference>
<sequence length="266" mass="29860">MNLQHQRIEELCHSLNLMQIAENYLDIAQSSSKEDSSYTDFLESILKTELLARQHRSKSILTKMAGFPAIKTLDDFDYDFATGIKHKVLEGLRSLSFVERQENIILLGPSGVGKTHIAIALGYAATQCGIKTKFTTAADLMLILNAGLNQGNLDSIFKRVILPYKLLIIDEFGYLPLKPEQANLLFQVIAKRYEKGSIILTSNLPFGQWHNSLAQDSALTAAILDRLLHHSTILNIKGDSFRLKDKKKTGLVPIEIINKQEDNFMT</sequence>
<dbReference type="EMBL" id="LANQ01000001">
    <property type="protein sequence ID" value="KJV58384.1"/>
    <property type="molecule type" value="Genomic_DNA"/>
</dbReference>
<dbReference type="InterPro" id="IPR001270">
    <property type="entry name" value="ClpA/B"/>
</dbReference>
<name>A0A0F3MR28_RICFI</name>
<dbReference type="NCBIfam" id="NF038214">
    <property type="entry name" value="IS21_help_AAA"/>
    <property type="match status" value="1"/>
</dbReference>
<proteinExistence type="inferred from homology"/>
<dbReference type="InterPro" id="IPR002611">
    <property type="entry name" value="IstB_ATP-bd"/>
</dbReference>
<dbReference type="InterPro" id="IPR047661">
    <property type="entry name" value="IstB"/>
</dbReference>
<dbReference type="InterPro" id="IPR027417">
    <property type="entry name" value="P-loop_NTPase"/>
</dbReference>
<dbReference type="EMBL" id="LANQ01000001">
    <property type="protein sequence ID" value="KJV58195.1"/>
    <property type="molecule type" value="Genomic_DNA"/>
</dbReference>
<dbReference type="PATRIC" id="fig|1359196.3.peg.1413"/>
<dbReference type="PRINTS" id="PR00300">
    <property type="entry name" value="CLPPROTEASEA"/>
</dbReference>
<accession>A0A0F3MR28</accession>
<protein>
    <submittedName>
        <fullName evidence="6">IstB-like ATP binding family protein</fullName>
    </submittedName>
</protein>
<keyword evidence="3" id="KW-0067">ATP-binding</keyword>
<comment type="similarity">
    <text evidence="1">Belongs to the IS21/IS1162 putative ATP-binding protein family.</text>
</comment>
<dbReference type="Pfam" id="PF01695">
    <property type="entry name" value="IstB_IS21"/>
    <property type="match status" value="1"/>
</dbReference>
<evidence type="ECO:0000313" key="10">
    <source>
        <dbReference type="EMBL" id="KJV59065.1"/>
    </source>
</evidence>
<dbReference type="FunFam" id="3.40.50.300:FF:000606">
    <property type="entry name" value="IS100 transposase orfB"/>
    <property type="match status" value="1"/>
</dbReference>
<feature type="domain" description="AAA+ ATPase" evidence="4">
    <location>
        <begin position="100"/>
        <end position="234"/>
    </location>
</feature>
<evidence type="ECO:0000256" key="2">
    <source>
        <dbReference type="ARBA" id="ARBA00022741"/>
    </source>
</evidence>
<evidence type="ECO:0000259" key="4">
    <source>
        <dbReference type="SMART" id="SM00382"/>
    </source>
</evidence>
<evidence type="ECO:0000313" key="11">
    <source>
        <dbReference type="Proteomes" id="UP000033475"/>
    </source>
</evidence>
<dbReference type="EMBL" id="LANQ01000001">
    <property type="protein sequence ID" value="KJV58441.1"/>
    <property type="molecule type" value="Genomic_DNA"/>
</dbReference>
<reference evidence="6 11" key="1">
    <citation type="submission" date="2015-01" db="EMBL/GenBank/DDBJ databases">
        <title>Genome Sequencing of Rickettsiales.</title>
        <authorList>
            <person name="Daugherty S.C."/>
            <person name="Su Q."/>
            <person name="Abolude K."/>
            <person name="Beier-Sexton M."/>
            <person name="Carlyon J.A."/>
            <person name="Carter R."/>
            <person name="Day N.P."/>
            <person name="Dumler S.J."/>
            <person name="Dyachenko V."/>
            <person name="Godinez A."/>
            <person name="Kurtti T.J."/>
            <person name="Lichay M."/>
            <person name="Mullins K.E."/>
            <person name="Ott S."/>
            <person name="Pappas-Brown V."/>
            <person name="Paris D.H."/>
            <person name="Patel P."/>
            <person name="Richards A.L."/>
            <person name="Sadzewicz L."/>
            <person name="Sears K."/>
            <person name="Seidman D."/>
            <person name="Sengamalay N."/>
            <person name="Stenos J."/>
            <person name="Tallon L.J."/>
            <person name="Vincent G."/>
            <person name="Fraser C.M."/>
            <person name="Munderloh U."/>
            <person name="Dunning-Hotopp J.C."/>
        </authorList>
    </citation>
    <scope>NUCLEOTIDE SEQUENCE [LARGE SCALE GENOMIC DNA]</scope>
    <source>
        <strain evidence="6 11">Pedreira</strain>
    </source>
</reference>
<evidence type="ECO:0000256" key="3">
    <source>
        <dbReference type="ARBA" id="ARBA00022840"/>
    </source>
</evidence>
<dbReference type="CDD" id="cd00009">
    <property type="entry name" value="AAA"/>
    <property type="match status" value="1"/>
</dbReference>
<evidence type="ECO:0000313" key="6">
    <source>
        <dbReference type="EMBL" id="KJV58195.1"/>
    </source>
</evidence>
<dbReference type="SUPFAM" id="SSF52540">
    <property type="entry name" value="P-loop containing nucleoside triphosphate hydrolases"/>
    <property type="match status" value="1"/>
</dbReference>
<dbReference type="PANTHER" id="PTHR30050">
    <property type="entry name" value="CHROMOSOMAL REPLICATION INITIATOR PROTEIN DNAA"/>
    <property type="match status" value="1"/>
</dbReference>
<dbReference type="InterPro" id="IPR028350">
    <property type="entry name" value="DNAC/IstB-like"/>
</dbReference>
<comment type="caution">
    <text evidence="6">The sequence shown here is derived from an EMBL/GenBank/DDBJ whole genome shotgun (WGS) entry which is preliminary data.</text>
</comment>
<dbReference type="GO" id="GO:0006260">
    <property type="term" value="P:DNA replication"/>
    <property type="evidence" value="ECO:0007669"/>
    <property type="project" value="TreeGrafter"/>
</dbReference>
<evidence type="ECO:0000313" key="5">
    <source>
        <dbReference type="EMBL" id="KJV58044.1"/>
    </source>
</evidence>
<dbReference type="Gene3D" id="3.40.50.300">
    <property type="entry name" value="P-loop containing nucleotide triphosphate hydrolases"/>
    <property type="match status" value="1"/>
</dbReference>
<evidence type="ECO:0000313" key="8">
    <source>
        <dbReference type="EMBL" id="KJV58441.1"/>
    </source>
</evidence>
<keyword evidence="2" id="KW-0547">Nucleotide-binding</keyword>
<dbReference type="InterPro" id="IPR003593">
    <property type="entry name" value="AAA+_ATPase"/>
</dbReference>
<evidence type="ECO:0000256" key="1">
    <source>
        <dbReference type="ARBA" id="ARBA00008059"/>
    </source>
</evidence>
<dbReference type="EMBL" id="LANQ01000001">
    <property type="protein sequence ID" value="KJV58500.1"/>
    <property type="molecule type" value="Genomic_DNA"/>
</dbReference>
<evidence type="ECO:0000313" key="7">
    <source>
        <dbReference type="EMBL" id="KJV58384.1"/>
    </source>
</evidence>
<organism evidence="6 11">
    <name type="scientific">Rickettsia felis str. Pedreira</name>
    <dbReference type="NCBI Taxonomy" id="1359196"/>
    <lineage>
        <taxon>Bacteria</taxon>
        <taxon>Pseudomonadati</taxon>
        <taxon>Pseudomonadota</taxon>
        <taxon>Alphaproteobacteria</taxon>
        <taxon>Rickettsiales</taxon>
        <taxon>Rickettsiaceae</taxon>
        <taxon>Rickettsieae</taxon>
        <taxon>Rickettsia</taxon>
        <taxon>spotted fever group</taxon>
    </lineage>
</organism>
<dbReference type="PIRSF" id="PIRSF003073">
    <property type="entry name" value="DNAC_TnpB_IstB"/>
    <property type="match status" value="1"/>
</dbReference>
<dbReference type="AlphaFoldDB" id="A0A0F3MR28"/>